<gene>
    <name evidence="2" type="ORF">MNBD_GAMMA05-2334</name>
</gene>
<accession>A0A3B0XF24</accession>
<evidence type="ECO:0000313" key="2">
    <source>
        <dbReference type="EMBL" id="VAW54584.1"/>
    </source>
</evidence>
<evidence type="ECO:0000256" key="1">
    <source>
        <dbReference type="SAM" id="MobiDB-lite"/>
    </source>
</evidence>
<sequence>MNKVYLSTLLVFSAVFFSQSSYAHGAGGGDRSYTFEKDDHQINREAEKKSLEKKQDKESWDDFMNAVHEQEENVDTKKDNRK</sequence>
<proteinExistence type="predicted"/>
<protein>
    <submittedName>
        <fullName evidence="2">Uncharacterized protein</fullName>
    </submittedName>
</protein>
<feature type="compositionally biased region" description="Basic and acidic residues" evidence="1">
    <location>
        <begin position="33"/>
        <end position="60"/>
    </location>
</feature>
<dbReference type="EMBL" id="UOFE01000041">
    <property type="protein sequence ID" value="VAW54584.1"/>
    <property type="molecule type" value="Genomic_DNA"/>
</dbReference>
<name>A0A3B0XF24_9ZZZZ</name>
<dbReference type="AlphaFoldDB" id="A0A3B0XF24"/>
<reference evidence="2" key="1">
    <citation type="submission" date="2018-06" db="EMBL/GenBank/DDBJ databases">
        <authorList>
            <person name="Zhirakovskaya E."/>
        </authorList>
    </citation>
    <scope>NUCLEOTIDE SEQUENCE</scope>
</reference>
<organism evidence="2">
    <name type="scientific">hydrothermal vent metagenome</name>
    <dbReference type="NCBI Taxonomy" id="652676"/>
    <lineage>
        <taxon>unclassified sequences</taxon>
        <taxon>metagenomes</taxon>
        <taxon>ecological metagenomes</taxon>
    </lineage>
</organism>
<feature type="compositionally biased region" description="Basic and acidic residues" evidence="1">
    <location>
        <begin position="68"/>
        <end position="82"/>
    </location>
</feature>
<feature type="region of interest" description="Disordered" evidence="1">
    <location>
        <begin position="24"/>
        <end position="82"/>
    </location>
</feature>